<organism evidence="1 2">
    <name type="scientific">Serpens gallinarum</name>
    <dbReference type="NCBI Taxonomy" id="2763075"/>
    <lineage>
        <taxon>Bacteria</taxon>
        <taxon>Pseudomonadati</taxon>
        <taxon>Pseudomonadota</taxon>
        <taxon>Gammaproteobacteria</taxon>
        <taxon>Pseudomonadales</taxon>
        <taxon>Pseudomonadaceae</taxon>
        <taxon>Pseudomonas</taxon>
    </lineage>
</organism>
<accession>A0ABR8TJ80</accession>
<comment type="caution">
    <text evidence="1">The sequence shown here is derived from an EMBL/GenBank/DDBJ whole genome shotgun (WGS) entry which is preliminary data.</text>
</comment>
<dbReference type="RefSeq" id="WP_251834620.1">
    <property type="nucleotide sequence ID" value="NZ_JACSQG010000001.1"/>
</dbReference>
<sequence length="70" mass="7756">MTTLIELAQHIENLYPLKDKQAGTRYRIVNQLAGLTELEELGGTPRYVPSQALQDGTLWDASSVQLTAAR</sequence>
<keyword evidence="2" id="KW-1185">Reference proteome</keyword>
<gene>
    <name evidence="1" type="ORF">H9642_01375</name>
</gene>
<dbReference type="EMBL" id="JACSQG010000001">
    <property type="protein sequence ID" value="MBD7975833.1"/>
    <property type="molecule type" value="Genomic_DNA"/>
</dbReference>
<reference evidence="1 2" key="1">
    <citation type="submission" date="2020-08" db="EMBL/GenBank/DDBJ databases">
        <title>A Genomic Blueprint of the Chicken Gut Microbiome.</title>
        <authorList>
            <person name="Gilroy R."/>
            <person name="Ravi A."/>
            <person name="Getino M."/>
            <person name="Pursley I."/>
            <person name="Horton D.L."/>
            <person name="Alikhan N.-F."/>
            <person name="Baker D."/>
            <person name="Gharbi K."/>
            <person name="Hall N."/>
            <person name="Watson M."/>
            <person name="Adriaenssens E.M."/>
            <person name="Foster-Nyarko E."/>
            <person name="Jarju S."/>
            <person name="Secka A."/>
            <person name="Antonio M."/>
            <person name="Oren A."/>
            <person name="Chaudhuri R."/>
            <person name="La Ragione R.M."/>
            <person name="Hildebrand F."/>
            <person name="Pallen M.J."/>
        </authorList>
    </citation>
    <scope>NUCLEOTIDE SEQUENCE [LARGE SCALE GENOMIC DNA]</scope>
    <source>
        <strain evidence="1 2">Sa2CUA2</strain>
    </source>
</reference>
<evidence type="ECO:0000313" key="2">
    <source>
        <dbReference type="Proteomes" id="UP000611945"/>
    </source>
</evidence>
<evidence type="ECO:0000313" key="1">
    <source>
        <dbReference type="EMBL" id="MBD7975833.1"/>
    </source>
</evidence>
<proteinExistence type="predicted"/>
<name>A0ABR8TJ80_9PSED</name>
<protein>
    <submittedName>
        <fullName evidence="1">Uncharacterized protein</fullName>
    </submittedName>
</protein>
<dbReference type="Proteomes" id="UP000611945">
    <property type="component" value="Unassembled WGS sequence"/>
</dbReference>